<feature type="domain" description="EF-hand" evidence="4">
    <location>
        <begin position="113"/>
        <end position="145"/>
    </location>
</feature>
<dbReference type="PANTHER" id="PTHR23048">
    <property type="entry name" value="MYOSIN LIGHT CHAIN 1, 3"/>
    <property type="match status" value="1"/>
</dbReference>
<dbReference type="InterPro" id="IPR011992">
    <property type="entry name" value="EF-hand-dom_pair"/>
</dbReference>
<dbReference type="Gene3D" id="1.10.238.10">
    <property type="entry name" value="EF-hand"/>
    <property type="match status" value="2"/>
</dbReference>
<proteinExistence type="predicted"/>
<evidence type="ECO:0000256" key="3">
    <source>
        <dbReference type="ARBA" id="ARBA00022837"/>
    </source>
</evidence>
<dbReference type="PROSITE" id="PS50222">
    <property type="entry name" value="EF_HAND_2"/>
    <property type="match status" value="3"/>
</dbReference>
<dbReference type="PROSITE" id="PS00018">
    <property type="entry name" value="EF_HAND_1"/>
    <property type="match status" value="1"/>
</dbReference>
<dbReference type="RefSeq" id="XP_056473202.1">
    <property type="nucleotide sequence ID" value="XM_056619836.1"/>
</dbReference>
<evidence type="ECO:0000313" key="5">
    <source>
        <dbReference type="EMBL" id="KAJ5095052.1"/>
    </source>
</evidence>
<dbReference type="GO" id="GO:0005509">
    <property type="term" value="F:calcium ion binding"/>
    <property type="evidence" value="ECO:0007669"/>
    <property type="project" value="InterPro"/>
</dbReference>
<dbReference type="AlphaFoldDB" id="A0A9W9F7I6"/>
<reference evidence="5" key="2">
    <citation type="journal article" date="2023" name="IMA Fungus">
        <title>Comparative genomic study of the Penicillium genus elucidates a diverse pangenome and 15 lateral gene transfer events.</title>
        <authorList>
            <person name="Petersen C."/>
            <person name="Sorensen T."/>
            <person name="Nielsen M.R."/>
            <person name="Sondergaard T.E."/>
            <person name="Sorensen J.L."/>
            <person name="Fitzpatrick D.A."/>
            <person name="Frisvad J.C."/>
            <person name="Nielsen K.L."/>
        </authorList>
    </citation>
    <scope>NUCLEOTIDE SEQUENCE</scope>
    <source>
        <strain evidence="5">IBT 30761</strain>
    </source>
</reference>
<keyword evidence="3" id="KW-0106">Calcium</keyword>
<evidence type="ECO:0000256" key="2">
    <source>
        <dbReference type="ARBA" id="ARBA00022737"/>
    </source>
</evidence>
<dbReference type="InterPro" id="IPR002048">
    <property type="entry name" value="EF_hand_dom"/>
</dbReference>
<dbReference type="CDD" id="cd00051">
    <property type="entry name" value="EFh"/>
    <property type="match status" value="1"/>
</dbReference>
<dbReference type="OrthoDB" id="26525at2759"/>
<dbReference type="GO" id="GO:1903475">
    <property type="term" value="P:mitotic actomyosin contractile ring assembly"/>
    <property type="evidence" value="ECO:0007669"/>
    <property type="project" value="TreeGrafter"/>
</dbReference>
<dbReference type="SUPFAM" id="SSF47473">
    <property type="entry name" value="EF-hand"/>
    <property type="match status" value="1"/>
</dbReference>
<dbReference type="FunFam" id="1.10.238.10:FF:000178">
    <property type="entry name" value="Calmodulin-2 A"/>
    <property type="match status" value="1"/>
</dbReference>
<dbReference type="InterPro" id="IPR018247">
    <property type="entry name" value="EF_Hand_1_Ca_BS"/>
</dbReference>
<dbReference type="Pfam" id="PF13499">
    <property type="entry name" value="EF-hand_7"/>
    <property type="match status" value="1"/>
</dbReference>
<dbReference type="Pfam" id="PF13405">
    <property type="entry name" value="EF-hand_6"/>
    <property type="match status" value="1"/>
</dbReference>
<dbReference type="Proteomes" id="UP001149074">
    <property type="component" value="Unassembled WGS sequence"/>
</dbReference>
<keyword evidence="2" id="KW-0677">Repeat</keyword>
<keyword evidence="6" id="KW-1185">Reference proteome</keyword>
<dbReference type="GeneID" id="81358815"/>
<dbReference type="GO" id="GO:0016460">
    <property type="term" value="C:myosin II complex"/>
    <property type="evidence" value="ECO:0007669"/>
    <property type="project" value="TreeGrafter"/>
</dbReference>
<gene>
    <name evidence="5" type="ORF">N7532_007343</name>
</gene>
<reference evidence="5" key="1">
    <citation type="submission" date="2022-11" db="EMBL/GenBank/DDBJ databases">
        <authorList>
            <person name="Petersen C."/>
        </authorList>
    </citation>
    <scope>NUCLEOTIDE SEQUENCE</scope>
    <source>
        <strain evidence="5">IBT 30761</strain>
    </source>
</reference>
<protein>
    <recommendedName>
        <fullName evidence="1">Calmodulin</fullName>
    </recommendedName>
</protein>
<name>A0A9W9F7I6_9EURO</name>
<organism evidence="5 6">
    <name type="scientific">Penicillium argentinense</name>
    <dbReference type="NCBI Taxonomy" id="1131581"/>
    <lineage>
        <taxon>Eukaryota</taxon>
        <taxon>Fungi</taxon>
        <taxon>Dikarya</taxon>
        <taxon>Ascomycota</taxon>
        <taxon>Pezizomycotina</taxon>
        <taxon>Eurotiomycetes</taxon>
        <taxon>Eurotiomycetidae</taxon>
        <taxon>Eurotiales</taxon>
        <taxon>Aspergillaceae</taxon>
        <taxon>Penicillium</taxon>
    </lineage>
</organism>
<sequence>MANKHEASTDYKEAFSLFDRRGNGRVALEQLGDLLRACGQNPTLQTISDLQSHMGGDFDYDSFVKVLNRPDGWRAPQGPEIYTLGFKTFDKENTGKIGSGQLKYVLTNFGEKFTEAEVDDLFKVIDVDENDEIDYNDMVLKILEQ</sequence>
<dbReference type="InterPro" id="IPR050230">
    <property type="entry name" value="CALM/Myosin/TropC-like"/>
</dbReference>
<evidence type="ECO:0000259" key="4">
    <source>
        <dbReference type="PROSITE" id="PS50222"/>
    </source>
</evidence>
<dbReference type="PANTHER" id="PTHR23048:SF0">
    <property type="entry name" value="CALMODULIN LIKE 3"/>
    <property type="match status" value="1"/>
</dbReference>
<accession>A0A9W9F7I6</accession>
<evidence type="ECO:0000313" key="6">
    <source>
        <dbReference type="Proteomes" id="UP001149074"/>
    </source>
</evidence>
<evidence type="ECO:0000256" key="1">
    <source>
        <dbReference type="ARBA" id="ARBA00020786"/>
    </source>
</evidence>
<comment type="caution">
    <text evidence="5">The sequence shown here is derived from an EMBL/GenBank/DDBJ whole genome shotgun (WGS) entry which is preliminary data.</text>
</comment>
<feature type="domain" description="EF-hand" evidence="4">
    <location>
        <begin position="6"/>
        <end position="41"/>
    </location>
</feature>
<dbReference type="EMBL" id="JAPQKI010000006">
    <property type="protein sequence ID" value="KAJ5095052.1"/>
    <property type="molecule type" value="Genomic_DNA"/>
</dbReference>
<dbReference type="SMART" id="SM00054">
    <property type="entry name" value="EFh"/>
    <property type="match status" value="3"/>
</dbReference>
<feature type="domain" description="EF-hand" evidence="4">
    <location>
        <begin position="86"/>
        <end position="112"/>
    </location>
</feature>